<dbReference type="RefSeq" id="WP_188769205.1">
    <property type="nucleotide sequence ID" value="NZ_BMKK01000010.1"/>
</dbReference>
<organism evidence="2 3">
    <name type="scientific">Emticicia aquatilis</name>
    <dbReference type="NCBI Taxonomy" id="1537369"/>
    <lineage>
        <taxon>Bacteria</taxon>
        <taxon>Pseudomonadati</taxon>
        <taxon>Bacteroidota</taxon>
        <taxon>Cytophagia</taxon>
        <taxon>Cytophagales</taxon>
        <taxon>Leadbetterellaceae</taxon>
        <taxon>Emticicia</taxon>
    </lineage>
</organism>
<reference evidence="2" key="2">
    <citation type="submission" date="2020-09" db="EMBL/GenBank/DDBJ databases">
        <authorList>
            <person name="Sun Q."/>
            <person name="Zhou Y."/>
        </authorList>
    </citation>
    <scope>NUCLEOTIDE SEQUENCE</scope>
    <source>
        <strain evidence="2">CGMCC 1.15958</strain>
    </source>
</reference>
<protein>
    <submittedName>
        <fullName evidence="2">Uncharacterized protein</fullName>
    </submittedName>
</protein>
<evidence type="ECO:0000313" key="3">
    <source>
        <dbReference type="Proteomes" id="UP000609064"/>
    </source>
</evidence>
<dbReference type="EMBL" id="BMKK01000010">
    <property type="protein sequence ID" value="GGD74090.1"/>
    <property type="molecule type" value="Genomic_DNA"/>
</dbReference>
<feature type="transmembrane region" description="Helical" evidence="1">
    <location>
        <begin position="43"/>
        <end position="63"/>
    </location>
</feature>
<evidence type="ECO:0000313" key="2">
    <source>
        <dbReference type="EMBL" id="GGD74090.1"/>
    </source>
</evidence>
<reference evidence="2" key="1">
    <citation type="journal article" date="2014" name="Int. J. Syst. Evol. Microbiol.">
        <title>Complete genome sequence of Corynebacterium casei LMG S-19264T (=DSM 44701T), isolated from a smear-ripened cheese.</title>
        <authorList>
            <consortium name="US DOE Joint Genome Institute (JGI-PGF)"/>
            <person name="Walter F."/>
            <person name="Albersmeier A."/>
            <person name="Kalinowski J."/>
            <person name="Ruckert C."/>
        </authorList>
    </citation>
    <scope>NUCLEOTIDE SEQUENCE</scope>
    <source>
        <strain evidence="2">CGMCC 1.15958</strain>
    </source>
</reference>
<keyword evidence="1" id="KW-0472">Membrane</keyword>
<accession>A0A916Z3B3</accession>
<keyword evidence="3" id="KW-1185">Reference proteome</keyword>
<gene>
    <name evidence="2" type="ORF">GCM10011514_42730</name>
</gene>
<dbReference type="AlphaFoldDB" id="A0A916Z3B3"/>
<evidence type="ECO:0000256" key="1">
    <source>
        <dbReference type="SAM" id="Phobius"/>
    </source>
</evidence>
<proteinExistence type="predicted"/>
<dbReference type="Proteomes" id="UP000609064">
    <property type="component" value="Unassembled WGS sequence"/>
</dbReference>
<feature type="transmembrane region" description="Helical" evidence="1">
    <location>
        <begin position="6"/>
        <end position="31"/>
    </location>
</feature>
<sequence length="94" mass="10488">MTTLWILGGIAIGVIAVAAMSLAVMYLWNWLAPTVFKLPTIKFKHALGLLVLSKLLFGGFGGWHGGHRGFHHGMKHEQCKEWKMNSDKKDSIIK</sequence>
<keyword evidence="1" id="KW-1133">Transmembrane helix</keyword>
<name>A0A916Z3B3_9BACT</name>
<comment type="caution">
    <text evidence="2">The sequence shown here is derived from an EMBL/GenBank/DDBJ whole genome shotgun (WGS) entry which is preliminary data.</text>
</comment>
<keyword evidence="1" id="KW-0812">Transmembrane</keyword>